<sequence>ASSTSTLLCSSRPSLFPFSLSLFLSFDPAASVLSESEKRGDLALREGELTEMGSLMAGWNCSVPDSETARLERNKSLTREEIESFWKVRRMSSDGGEEQEEQALQPPPVSAGLRSPLGGEAARQRKSLFWQKRLERSKTFPGGHGGEPESPVGDDKVINLAGDWWTRSNWAFLNEPPHEEIDESSHKYTAQFHVAGMATAAKKQQVN</sequence>
<protein>
    <submittedName>
        <fullName evidence="2">Uncharacterized protein</fullName>
    </submittedName>
</protein>
<organism evidence="2">
    <name type="scientific">Anthurium amnicola</name>
    <dbReference type="NCBI Taxonomy" id="1678845"/>
    <lineage>
        <taxon>Eukaryota</taxon>
        <taxon>Viridiplantae</taxon>
        <taxon>Streptophyta</taxon>
        <taxon>Embryophyta</taxon>
        <taxon>Tracheophyta</taxon>
        <taxon>Spermatophyta</taxon>
        <taxon>Magnoliopsida</taxon>
        <taxon>Liliopsida</taxon>
        <taxon>Araceae</taxon>
        <taxon>Pothoideae</taxon>
        <taxon>Potheae</taxon>
        <taxon>Anthurium</taxon>
    </lineage>
</organism>
<dbReference type="PANTHER" id="PTHR33872">
    <property type="entry name" value="DNA POLYMERASE EPSILON CATALYTIC SUBUNIT A"/>
    <property type="match status" value="1"/>
</dbReference>
<name>A0A1D1YP32_9ARAE</name>
<gene>
    <name evidence="2" type="ORF">g.96446</name>
</gene>
<proteinExistence type="predicted"/>
<accession>A0A1D1YP32</accession>
<dbReference type="PANTHER" id="PTHR33872:SF2">
    <property type="entry name" value="DNA POLYMERASE EPSILON CATALYTIC SUBUNIT A"/>
    <property type="match status" value="1"/>
</dbReference>
<dbReference type="AlphaFoldDB" id="A0A1D1YP32"/>
<dbReference type="EMBL" id="GDJX01011541">
    <property type="protein sequence ID" value="JAT56395.1"/>
    <property type="molecule type" value="Transcribed_RNA"/>
</dbReference>
<feature type="non-terminal residue" evidence="2">
    <location>
        <position position="1"/>
    </location>
</feature>
<evidence type="ECO:0000256" key="1">
    <source>
        <dbReference type="SAM" id="MobiDB-lite"/>
    </source>
</evidence>
<reference evidence="2" key="1">
    <citation type="submission" date="2015-07" db="EMBL/GenBank/DDBJ databases">
        <title>Transcriptome Assembly of Anthurium amnicola.</title>
        <authorList>
            <person name="Suzuki J."/>
        </authorList>
    </citation>
    <scope>NUCLEOTIDE SEQUENCE</scope>
</reference>
<feature type="region of interest" description="Disordered" evidence="1">
    <location>
        <begin position="90"/>
        <end position="118"/>
    </location>
</feature>
<evidence type="ECO:0000313" key="2">
    <source>
        <dbReference type="EMBL" id="JAT56395.1"/>
    </source>
</evidence>